<feature type="compositionally biased region" description="Low complexity" evidence="1">
    <location>
        <begin position="113"/>
        <end position="125"/>
    </location>
</feature>
<reference evidence="2" key="1">
    <citation type="journal article" date="2023" name="IScience">
        <title>Live-bearing cockroach genome reveals convergent evolutionary mechanisms linked to viviparity in insects and beyond.</title>
        <authorList>
            <person name="Fouks B."/>
            <person name="Harrison M.C."/>
            <person name="Mikhailova A.A."/>
            <person name="Marchal E."/>
            <person name="English S."/>
            <person name="Carruthers M."/>
            <person name="Jennings E.C."/>
            <person name="Chiamaka E.L."/>
            <person name="Frigard R.A."/>
            <person name="Pippel M."/>
            <person name="Attardo G.M."/>
            <person name="Benoit J.B."/>
            <person name="Bornberg-Bauer E."/>
            <person name="Tobe S.S."/>
        </authorList>
    </citation>
    <scope>NUCLEOTIDE SEQUENCE</scope>
    <source>
        <strain evidence="2">Stay&amp;Tobe</strain>
    </source>
</reference>
<accession>A0AAD7ZA74</accession>
<feature type="compositionally biased region" description="Pro residues" evidence="1">
    <location>
        <begin position="56"/>
        <end position="76"/>
    </location>
</feature>
<dbReference type="EMBL" id="JASPKZ010009790">
    <property type="protein sequence ID" value="KAJ9576452.1"/>
    <property type="molecule type" value="Genomic_DNA"/>
</dbReference>
<dbReference type="Proteomes" id="UP001233999">
    <property type="component" value="Unassembled WGS sequence"/>
</dbReference>
<organism evidence="2 3">
    <name type="scientific">Diploptera punctata</name>
    <name type="common">Pacific beetle cockroach</name>
    <dbReference type="NCBI Taxonomy" id="6984"/>
    <lineage>
        <taxon>Eukaryota</taxon>
        <taxon>Metazoa</taxon>
        <taxon>Ecdysozoa</taxon>
        <taxon>Arthropoda</taxon>
        <taxon>Hexapoda</taxon>
        <taxon>Insecta</taxon>
        <taxon>Pterygota</taxon>
        <taxon>Neoptera</taxon>
        <taxon>Polyneoptera</taxon>
        <taxon>Dictyoptera</taxon>
        <taxon>Blattodea</taxon>
        <taxon>Blaberoidea</taxon>
        <taxon>Blaberidae</taxon>
        <taxon>Diplopterinae</taxon>
        <taxon>Diploptera</taxon>
    </lineage>
</organism>
<feature type="region of interest" description="Disordered" evidence="1">
    <location>
        <begin position="26"/>
        <end position="127"/>
    </location>
</feature>
<gene>
    <name evidence="2" type="ORF">L9F63_006665</name>
</gene>
<evidence type="ECO:0000256" key="1">
    <source>
        <dbReference type="SAM" id="MobiDB-lite"/>
    </source>
</evidence>
<feature type="non-terminal residue" evidence="2">
    <location>
        <position position="1"/>
    </location>
</feature>
<feature type="compositionally biased region" description="Basic and acidic residues" evidence="1">
    <location>
        <begin position="26"/>
        <end position="47"/>
    </location>
</feature>
<proteinExistence type="predicted"/>
<name>A0AAD7ZA74_DIPPU</name>
<evidence type="ECO:0000313" key="3">
    <source>
        <dbReference type="Proteomes" id="UP001233999"/>
    </source>
</evidence>
<comment type="caution">
    <text evidence="2">The sequence shown here is derived from an EMBL/GenBank/DDBJ whole genome shotgun (WGS) entry which is preliminary data.</text>
</comment>
<reference evidence="2" key="2">
    <citation type="submission" date="2023-05" db="EMBL/GenBank/DDBJ databases">
        <authorList>
            <person name="Fouks B."/>
        </authorList>
    </citation>
    <scope>NUCLEOTIDE SEQUENCE</scope>
    <source>
        <strain evidence="2">Stay&amp;Tobe</strain>
        <tissue evidence="2">Testes</tissue>
    </source>
</reference>
<evidence type="ECO:0000313" key="2">
    <source>
        <dbReference type="EMBL" id="KAJ9576452.1"/>
    </source>
</evidence>
<sequence>ICNPVEKMVTAYSGFQEVRSKKNVKEARQKGVVEEQKVVRAPRELKERKGKLSGTPPVPASCTPPGPGAGPVPGPPVTTMGPGPVPVKPPFERPRQSKLPPRFAKQRENNRLQKVAQKQQQQQQQHVGVHNDVSEMNKINQSVSVFPLTSKDSSAPAPAPSVNAWDKPITQTLRPNSPVSNSNPGIQLGTTLTSSNDSCSIPKYCGSSQRSTPNGDKVPCKLGREVTEKTVLDGTSPPVQTIIFENTNYKSAPELAMKAKFSNHIKNQRIDKVRDRKMGEDSEEVTLGFTNKNSNAMPDLTKGPENKADPIQMPPLTFNKNEDSVDMKLDFTFDSDLSQLTEDKANKTMGLPRSMHMTPGVQSTISPSAADLNFKIASVKKTVPAMPTVIEHNEDGSVASTASSFTPTFGNPVDAGLDPSSFAKSVDGPGVVSGDDGSPLNPGEVVYSPGPPMQGNPNNYSGGVAVSAVPSMVKNDPTSTSSNVCKVKPQQQAVMSTGPSPVGHPGPLSPPPFNSSNAQPGHINYQPTLGGTAAQFNSISAIPSPPTVLYNSSQQIPAQGGLYGAFQIDGTQVLGGQARSQFSQYPPYGLSQGLGQTSAFNQQSMYLPTAPHPPPNAAPDMYPSNISQFRIQGPQGPFGQSQQLSNNPSTVLISSSSNSLMSASVKPSTQQIGAIGTKGGGPYQQSALPSAPQPSQLYIQYDPSQVLNVNQNYLSSSQMVQRAGPVQNNVVPTITPSSSFYSGSAGKYITFIAVFEDEPM</sequence>
<protein>
    <submittedName>
        <fullName evidence="2">Uncharacterized protein</fullName>
    </submittedName>
</protein>
<keyword evidence="3" id="KW-1185">Reference proteome</keyword>
<dbReference type="AlphaFoldDB" id="A0AAD7ZA74"/>